<reference evidence="1 2" key="1">
    <citation type="submission" date="2018-08" db="EMBL/GenBank/DDBJ databases">
        <title>Streptomyces NEAU-D10 sp. nov., a novel Actinomycete isolated from soil.</title>
        <authorList>
            <person name="Jin L."/>
        </authorList>
    </citation>
    <scope>NUCLEOTIDE SEQUENCE [LARGE SCALE GENOMIC DNA]</scope>
    <source>
        <strain evidence="1 2">NEAU-D10</strain>
    </source>
</reference>
<accession>A0A371PX88</accession>
<proteinExistence type="predicted"/>
<comment type="caution">
    <text evidence="1">The sequence shown here is derived from an EMBL/GenBank/DDBJ whole genome shotgun (WGS) entry which is preliminary data.</text>
</comment>
<dbReference type="Proteomes" id="UP000262477">
    <property type="component" value="Unassembled WGS sequence"/>
</dbReference>
<organism evidence="1 2">
    <name type="scientific">Streptomyces inhibens</name>
    <dbReference type="NCBI Taxonomy" id="2293571"/>
    <lineage>
        <taxon>Bacteria</taxon>
        <taxon>Bacillati</taxon>
        <taxon>Actinomycetota</taxon>
        <taxon>Actinomycetes</taxon>
        <taxon>Kitasatosporales</taxon>
        <taxon>Streptomycetaceae</taxon>
        <taxon>Streptomyces</taxon>
    </lineage>
</organism>
<keyword evidence="2" id="KW-1185">Reference proteome</keyword>
<evidence type="ECO:0000313" key="2">
    <source>
        <dbReference type="Proteomes" id="UP000262477"/>
    </source>
</evidence>
<evidence type="ECO:0000313" key="1">
    <source>
        <dbReference type="EMBL" id="REK87096.1"/>
    </source>
</evidence>
<name>A0A371PX88_STRIH</name>
<dbReference type="AlphaFoldDB" id="A0A371PX88"/>
<sequence length="63" mass="6413">MALPTMRVFVAEDAGALEAGHLDEHAPGGRPAVGVTAEFAVLIERCQGGNGNGNHSLTILGSE</sequence>
<dbReference type="EMBL" id="QUAC01000228">
    <property type="protein sequence ID" value="REK87096.1"/>
    <property type="molecule type" value="Genomic_DNA"/>
</dbReference>
<gene>
    <name evidence="1" type="ORF">DY245_28655</name>
</gene>
<protein>
    <submittedName>
        <fullName evidence="1">Uncharacterized protein</fullName>
    </submittedName>
</protein>